<proteinExistence type="predicted"/>
<evidence type="ECO:0000313" key="3">
    <source>
        <dbReference type="Proteomes" id="UP000271469"/>
    </source>
</evidence>
<keyword evidence="3" id="KW-1185">Reference proteome</keyword>
<feature type="domain" description="SAV-6107-like HEPN" evidence="1">
    <location>
        <begin position="36"/>
        <end position="135"/>
    </location>
</feature>
<protein>
    <recommendedName>
        <fullName evidence="1">SAV-6107-like HEPN domain-containing protein</fullName>
    </recommendedName>
</protein>
<reference evidence="2 3" key="1">
    <citation type="submission" date="2018-11" db="EMBL/GenBank/DDBJ databases">
        <title>Gordonia insulae sp. nov., isolated from an island soil.</title>
        <authorList>
            <person name="Kim Y.S."/>
            <person name="Kim S.B."/>
        </authorList>
    </citation>
    <scope>NUCLEOTIDE SEQUENCE [LARGE SCALE GENOMIC DNA]</scope>
    <source>
        <strain evidence="2 3">MMS17-SY073</strain>
    </source>
</reference>
<dbReference type="EMBL" id="CP033972">
    <property type="protein sequence ID" value="AZG43695.1"/>
    <property type="molecule type" value="Genomic_DNA"/>
</dbReference>
<dbReference type="AlphaFoldDB" id="A0A3G8JGG4"/>
<dbReference type="RefSeq" id="WP_124706692.1">
    <property type="nucleotide sequence ID" value="NZ_CP033972.1"/>
</dbReference>
<evidence type="ECO:0000313" key="2">
    <source>
        <dbReference type="EMBL" id="AZG43695.1"/>
    </source>
</evidence>
<sequence length="157" mass="17880">MPRSIPTSQTAMDIDPIIVRRSRDLLDRAQVLFDNADGVDDPAERFRQYYLTALRAAGAAIEIYEPSTRPARRRHSRSAWNRLPVVVPELGELAEFFAVRSRIRLDIESGLIRTLEESAVRVMRERVIDLLDGVEALVIAYEQGKLPHQNVRSDRTA</sequence>
<gene>
    <name evidence="2" type="ORF">D7316_00264</name>
</gene>
<dbReference type="OrthoDB" id="4379332at2"/>
<accession>A0A3G8JGG4</accession>
<dbReference type="InterPro" id="IPR040891">
    <property type="entry name" value="HEPN_SAV_6107"/>
</dbReference>
<organism evidence="2 3">
    <name type="scientific">Gordonia insulae</name>
    <dbReference type="NCBI Taxonomy" id="2420509"/>
    <lineage>
        <taxon>Bacteria</taxon>
        <taxon>Bacillati</taxon>
        <taxon>Actinomycetota</taxon>
        <taxon>Actinomycetes</taxon>
        <taxon>Mycobacteriales</taxon>
        <taxon>Gordoniaceae</taxon>
        <taxon>Gordonia</taxon>
    </lineage>
</organism>
<dbReference type="Pfam" id="PF18726">
    <property type="entry name" value="HEPN_SAV_6107"/>
    <property type="match status" value="1"/>
</dbReference>
<dbReference type="Proteomes" id="UP000271469">
    <property type="component" value="Chromosome"/>
</dbReference>
<evidence type="ECO:0000259" key="1">
    <source>
        <dbReference type="Pfam" id="PF18726"/>
    </source>
</evidence>
<dbReference type="KEGG" id="gom:D7316_00264"/>
<name>A0A3G8JGG4_9ACTN</name>